<sequence length="217" mass="25272">MEVTEQKRKMHAQKKFHITNEKMDRIASHLRGKGGHFKRSTVTRDLIFLPDSRAYLDSFISRFSLMNVPKGLFLRVREENDLTTAGKNTQDVGLLAFRSEDGLMIDDHIHIGLDYTRHSLTELLHFFQLLGIDKVLEVTKKRDEYEITSSKRSMIVTLDQIESLDSPYLELHAFIEKNELPQLREEFDTLARRLLLVHETTVSSTYAQLLLQQKQTL</sequence>
<gene>
    <name evidence="2" type="ORF">AUK40_01130</name>
</gene>
<evidence type="ECO:0000313" key="2">
    <source>
        <dbReference type="EMBL" id="OIP98777.1"/>
    </source>
</evidence>
<dbReference type="AlphaFoldDB" id="A0A1J5INN4"/>
<proteinExistence type="predicted"/>
<name>A0A1J5INN4_9BACT</name>
<dbReference type="STRING" id="1817892.AUK40_01130"/>
<protein>
    <recommendedName>
        <fullName evidence="1">CYTH domain-containing protein</fullName>
    </recommendedName>
</protein>
<dbReference type="EMBL" id="MNZT01000021">
    <property type="protein sequence ID" value="OIP98777.1"/>
    <property type="molecule type" value="Genomic_DNA"/>
</dbReference>
<dbReference type="InterPro" id="IPR023577">
    <property type="entry name" value="CYTH_domain"/>
</dbReference>
<dbReference type="Pfam" id="PF01928">
    <property type="entry name" value="CYTH"/>
    <property type="match status" value="1"/>
</dbReference>
<dbReference type="InterPro" id="IPR033469">
    <property type="entry name" value="CYTH-like_dom_sf"/>
</dbReference>
<accession>A0A1J5INN4</accession>
<evidence type="ECO:0000313" key="3">
    <source>
        <dbReference type="Proteomes" id="UP000183245"/>
    </source>
</evidence>
<comment type="caution">
    <text evidence="2">The sequence shown here is derived from an EMBL/GenBank/DDBJ whole genome shotgun (WGS) entry which is preliminary data.</text>
</comment>
<evidence type="ECO:0000259" key="1">
    <source>
        <dbReference type="Pfam" id="PF01928"/>
    </source>
</evidence>
<dbReference type="Proteomes" id="UP000183245">
    <property type="component" value="Unassembled WGS sequence"/>
</dbReference>
<feature type="domain" description="CYTH" evidence="1">
    <location>
        <begin position="82"/>
        <end position="206"/>
    </location>
</feature>
<dbReference type="Gene3D" id="2.40.320.10">
    <property type="entry name" value="Hypothetical Protein Pfu-838710-001"/>
    <property type="match status" value="1"/>
</dbReference>
<dbReference type="SUPFAM" id="SSF55154">
    <property type="entry name" value="CYTH-like phosphatases"/>
    <property type="match status" value="1"/>
</dbReference>
<reference evidence="2 3" key="1">
    <citation type="journal article" date="2016" name="Environ. Microbiol.">
        <title>Genomic resolution of a cold subsurface aquifer community provides metabolic insights for novel microbes adapted to high CO concentrations.</title>
        <authorList>
            <person name="Probst A.J."/>
            <person name="Castelle C.J."/>
            <person name="Singh A."/>
            <person name="Brown C.T."/>
            <person name="Anantharaman K."/>
            <person name="Sharon I."/>
            <person name="Hug L.A."/>
            <person name="Burstein D."/>
            <person name="Emerson J.B."/>
            <person name="Thomas B.C."/>
            <person name="Banfield J.F."/>
        </authorList>
    </citation>
    <scope>NUCLEOTIDE SEQUENCE [LARGE SCALE GENOMIC DNA]</scope>
    <source>
        <strain evidence="2">CG2_30_54_11</strain>
    </source>
</reference>
<organism evidence="2 3">
    <name type="scientific">Candidatus Wirthbacteria bacterium CG2_30_54_11</name>
    <dbReference type="NCBI Taxonomy" id="1817892"/>
    <lineage>
        <taxon>Bacteria</taxon>
        <taxon>Candidatus Wirthbacteria</taxon>
    </lineage>
</organism>